<keyword evidence="2" id="KW-1185">Reference proteome</keyword>
<dbReference type="OrthoDB" id="5819653at2759"/>
<comment type="caution">
    <text evidence="1">The sequence shown here is derived from an EMBL/GenBank/DDBJ whole genome shotgun (WGS) entry which is preliminary data.</text>
</comment>
<dbReference type="AlphaFoldDB" id="A0A016V2W3"/>
<reference evidence="2" key="1">
    <citation type="journal article" date="2015" name="Nat. Genet.">
        <title>The genome and transcriptome of the zoonotic hookworm Ancylostoma ceylanicum identify infection-specific gene families.</title>
        <authorList>
            <person name="Schwarz E.M."/>
            <person name="Hu Y."/>
            <person name="Antoshechkin I."/>
            <person name="Miller M.M."/>
            <person name="Sternberg P.W."/>
            <person name="Aroian R.V."/>
        </authorList>
    </citation>
    <scope>NUCLEOTIDE SEQUENCE</scope>
    <source>
        <strain evidence="2">HY135</strain>
    </source>
</reference>
<accession>A0A016V2W3</accession>
<dbReference type="EMBL" id="JARK01001355">
    <property type="protein sequence ID" value="EYC21576.1"/>
    <property type="molecule type" value="Genomic_DNA"/>
</dbReference>
<organism evidence="1 2">
    <name type="scientific">Ancylostoma ceylanicum</name>
    <dbReference type="NCBI Taxonomy" id="53326"/>
    <lineage>
        <taxon>Eukaryota</taxon>
        <taxon>Metazoa</taxon>
        <taxon>Ecdysozoa</taxon>
        <taxon>Nematoda</taxon>
        <taxon>Chromadorea</taxon>
        <taxon>Rhabditida</taxon>
        <taxon>Rhabditina</taxon>
        <taxon>Rhabditomorpha</taxon>
        <taxon>Strongyloidea</taxon>
        <taxon>Ancylostomatidae</taxon>
        <taxon>Ancylostomatinae</taxon>
        <taxon>Ancylostoma</taxon>
    </lineage>
</organism>
<gene>
    <name evidence="1" type="primary">Acey_s0019.g3906</name>
    <name evidence="1" type="ORF">Y032_0019g3906</name>
</gene>
<protein>
    <submittedName>
        <fullName evidence="1">Uncharacterized protein</fullName>
    </submittedName>
</protein>
<evidence type="ECO:0000313" key="1">
    <source>
        <dbReference type="EMBL" id="EYC21576.1"/>
    </source>
</evidence>
<proteinExistence type="predicted"/>
<evidence type="ECO:0000313" key="2">
    <source>
        <dbReference type="Proteomes" id="UP000024635"/>
    </source>
</evidence>
<sequence length="108" mass="12472">MWFCKAHRKVKQVTRGQSKNTQNKRLLDEFSDRLKPTLRFHVEETSLSMFEFDDAIVKAITYESFLADVANSTSIVPVSQPALPTDNMLAPTRERIIKESQEKRATKE</sequence>
<dbReference type="Proteomes" id="UP000024635">
    <property type="component" value="Unassembled WGS sequence"/>
</dbReference>
<name>A0A016V2W3_9BILA</name>